<protein>
    <recommendedName>
        <fullName evidence="6">BZIP domain-containing protein</fullName>
    </recommendedName>
</protein>
<feature type="domain" description="BZIP" evidence="6">
    <location>
        <begin position="11"/>
        <end position="74"/>
    </location>
</feature>
<dbReference type="GO" id="GO:0005634">
    <property type="term" value="C:nucleus"/>
    <property type="evidence" value="ECO:0007669"/>
    <property type="project" value="UniProtKB-SubCell"/>
</dbReference>
<organism evidence="7 8">
    <name type="scientific">Penicillium arizonense</name>
    <dbReference type="NCBI Taxonomy" id="1835702"/>
    <lineage>
        <taxon>Eukaryota</taxon>
        <taxon>Fungi</taxon>
        <taxon>Dikarya</taxon>
        <taxon>Ascomycota</taxon>
        <taxon>Pezizomycotina</taxon>
        <taxon>Eurotiomycetes</taxon>
        <taxon>Eurotiomycetidae</taxon>
        <taxon>Eurotiales</taxon>
        <taxon>Aspergillaceae</taxon>
        <taxon>Penicillium</taxon>
    </lineage>
</organism>
<evidence type="ECO:0000256" key="2">
    <source>
        <dbReference type="ARBA" id="ARBA00023015"/>
    </source>
</evidence>
<dbReference type="EMBL" id="LXJU01000012">
    <property type="protein sequence ID" value="OGE51763.1"/>
    <property type="molecule type" value="Genomic_DNA"/>
</dbReference>
<dbReference type="AlphaFoldDB" id="A0A1F5LEW8"/>
<dbReference type="Pfam" id="PF00170">
    <property type="entry name" value="bZIP_1"/>
    <property type="match status" value="1"/>
</dbReference>
<reference evidence="7 8" key="1">
    <citation type="journal article" date="2016" name="Sci. Rep.">
        <title>Penicillium arizonense, a new, genome sequenced fungal species, reveals a high chemical diversity in secreted metabolites.</title>
        <authorList>
            <person name="Grijseels S."/>
            <person name="Nielsen J.C."/>
            <person name="Randelovic M."/>
            <person name="Nielsen J."/>
            <person name="Nielsen K.F."/>
            <person name="Workman M."/>
            <person name="Frisvad J.C."/>
        </authorList>
    </citation>
    <scope>NUCLEOTIDE SEQUENCE [LARGE SCALE GENOMIC DNA]</scope>
    <source>
        <strain evidence="7 8">CBS 141311</strain>
    </source>
</reference>
<sequence length="172" mass="19677">MRSARRNSSVGPDRAKHLERNRIAANKCRERKKREHKQIERRLSDETEKKELLLAQLNVLKEEVWDLKNIIFQHAQCKDHQINLQLARMTQTVLDNQPMQESSMSPTFSNGSYSDESVAVDDANNNMIDPGAYPGGDWTVLPNVADELVPYDANGTNDSIFENFIDAENLYT</sequence>
<proteinExistence type="predicted"/>
<dbReference type="OrthoDB" id="295274at2759"/>
<dbReference type="InterPro" id="IPR046347">
    <property type="entry name" value="bZIP_sf"/>
</dbReference>
<dbReference type="STRING" id="1835702.A0A1F5LEW8"/>
<comment type="caution">
    <text evidence="7">The sequence shown here is derived from an EMBL/GenBank/DDBJ whole genome shotgun (WGS) entry which is preliminary data.</text>
</comment>
<dbReference type="PROSITE" id="PS00036">
    <property type="entry name" value="BZIP_BASIC"/>
    <property type="match status" value="1"/>
</dbReference>
<dbReference type="Proteomes" id="UP000177622">
    <property type="component" value="Unassembled WGS sequence"/>
</dbReference>
<accession>A0A1F5LEW8</accession>
<dbReference type="CDD" id="cd14687">
    <property type="entry name" value="bZIP_ATF2"/>
    <property type="match status" value="1"/>
</dbReference>
<dbReference type="PANTHER" id="PTHR19304">
    <property type="entry name" value="CYCLIC-AMP RESPONSE ELEMENT BINDING PROTEIN"/>
    <property type="match status" value="1"/>
</dbReference>
<evidence type="ECO:0000256" key="3">
    <source>
        <dbReference type="ARBA" id="ARBA00023163"/>
    </source>
</evidence>
<feature type="compositionally biased region" description="Basic and acidic residues" evidence="5">
    <location>
        <begin position="13"/>
        <end position="22"/>
    </location>
</feature>
<dbReference type="GO" id="GO:0003700">
    <property type="term" value="F:DNA-binding transcription factor activity"/>
    <property type="evidence" value="ECO:0007669"/>
    <property type="project" value="InterPro"/>
</dbReference>
<feature type="compositionally biased region" description="Polar residues" evidence="5">
    <location>
        <begin position="1"/>
        <end position="10"/>
    </location>
</feature>
<keyword evidence="8" id="KW-1185">Reference proteome</keyword>
<gene>
    <name evidence="7" type="ORF">PENARI_c012G06061</name>
</gene>
<dbReference type="InterPro" id="IPR051027">
    <property type="entry name" value="bZIP_transcription_factors"/>
</dbReference>
<keyword evidence="3" id="KW-0804">Transcription</keyword>
<evidence type="ECO:0000259" key="6">
    <source>
        <dbReference type="PROSITE" id="PS50217"/>
    </source>
</evidence>
<evidence type="ECO:0000256" key="1">
    <source>
        <dbReference type="ARBA" id="ARBA00004123"/>
    </source>
</evidence>
<dbReference type="InterPro" id="IPR004827">
    <property type="entry name" value="bZIP"/>
</dbReference>
<name>A0A1F5LEW8_PENAI</name>
<comment type="subcellular location">
    <subcellularLocation>
        <location evidence="1">Nucleus</location>
    </subcellularLocation>
</comment>
<keyword evidence="2" id="KW-0805">Transcription regulation</keyword>
<dbReference type="RefSeq" id="XP_022487207.1">
    <property type="nucleotide sequence ID" value="XM_022632922.1"/>
</dbReference>
<keyword evidence="4" id="KW-0539">Nucleus</keyword>
<dbReference type="Gene3D" id="1.20.5.170">
    <property type="match status" value="1"/>
</dbReference>
<evidence type="ECO:0000313" key="7">
    <source>
        <dbReference type="EMBL" id="OGE51763.1"/>
    </source>
</evidence>
<dbReference type="SUPFAM" id="SSF57959">
    <property type="entry name" value="Leucine zipper domain"/>
    <property type="match status" value="1"/>
</dbReference>
<evidence type="ECO:0000256" key="5">
    <source>
        <dbReference type="SAM" id="MobiDB-lite"/>
    </source>
</evidence>
<dbReference type="SMART" id="SM00338">
    <property type="entry name" value="BRLZ"/>
    <property type="match status" value="1"/>
</dbReference>
<dbReference type="GeneID" id="34577656"/>
<evidence type="ECO:0000256" key="4">
    <source>
        <dbReference type="ARBA" id="ARBA00023242"/>
    </source>
</evidence>
<evidence type="ECO:0000313" key="8">
    <source>
        <dbReference type="Proteomes" id="UP000177622"/>
    </source>
</evidence>
<feature type="region of interest" description="Disordered" evidence="5">
    <location>
        <begin position="1"/>
        <end position="42"/>
    </location>
</feature>
<dbReference type="PROSITE" id="PS50217">
    <property type="entry name" value="BZIP"/>
    <property type="match status" value="1"/>
</dbReference>